<evidence type="ECO:0000313" key="2">
    <source>
        <dbReference type="EMBL" id="KAK5922512.1"/>
    </source>
</evidence>
<sequence length="165" mass="17792">MGSKISFSRGSSDQNPVDQLAPAASHPHQTIHNASDCKQMPEDKRCSEEDLDSRWGEELNHPASESHSSGFVETDGRVNFETAGGTLNQHSGHILPQEACPLLSNHTGCGEGAETDKQVGINTDKQEAGTDERTCHLSLQSGGDQQTEPEVIPSKRLNVHARGQL</sequence>
<keyword evidence="3" id="KW-1185">Reference proteome</keyword>
<feature type="compositionally biased region" description="Basic and acidic residues" evidence="1">
    <location>
        <begin position="39"/>
        <end position="60"/>
    </location>
</feature>
<comment type="caution">
    <text evidence="2">The sequence shown here is derived from an EMBL/GenBank/DDBJ whole genome shotgun (WGS) entry which is preliminary data.</text>
</comment>
<evidence type="ECO:0000256" key="1">
    <source>
        <dbReference type="SAM" id="MobiDB-lite"/>
    </source>
</evidence>
<dbReference type="AlphaFoldDB" id="A0AAN8DG25"/>
<evidence type="ECO:0000313" key="3">
    <source>
        <dbReference type="Proteomes" id="UP001331515"/>
    </source>
</evidence>
<feature type="region of interest" description="Disordered" evidence="1">
    <location>
        <begin position="137"/>
        <end position="165"/>
    </location>
</feature>
<accession>A0AAN8DG25</accession>
<feature type="region of interest" description="Disordered" evidence="1">
    <location>
        <begin position="1"/>
        <end position="75"/>
    </location>
</feature>
<dbReference type="Proteomes" id="UP001331515">
    <property type="component" value="Unassembled WGS sequence"/>
</dbReference>
<feature type="compositionally biased region" description="Polar residues" evidence="1">
    <location>
        <begin position="1"/>
        <end position="17"/>
    </location>
</feature>
<proteinExistence type="predicted"/>
<reference evidence="2 3" key="1">
    <citation type="journal article" date="2023" name="Mol. Biol. Evol.">
        <title>Genomics of Secondarily Temperate Adaptation in the Only Non-Antarctic Icefish.</title>
        <authorList>
            <person name="Rivera-Colon A.G."/>
            <person name="Rayamajhi N."/>
            <person name="Minhas B.F."/>
            <person name="Madrigal G."/>
            <person name="Bilyk K.T."/>
            <person name="Yoon V."/>
            <person name="Hune M."/>
            <person name="Gregory S."/>
            <person name="Cheng C.H.C."/>
            <person name="Catchen J.M."/>
        </authorList>
    </citation>
    <scope>NUCLEOTIDE SEQUENCE [LARGE SCALE GENOMIC DNA]</scope>
    <source>
        <tissue evidence="2">White muscle</tissue>
    </source>
</reference>
<dbReference type="EMBL" id="JAURVH010001522">
    <property type="protein sequence ID" value="KAK5922512.1"/>
    <property type="molecule type" value="Genomic_DNA"/>
</dbReference>
<name>A0AAN8DG25_CHAGU</name>
<gene>
    <name evidence="2" type="ORF">CgunFtcFv8_019766</name>
</gene>
<organism evidence="2 3">
    <name type="scientific">Champsocephalus gunnari</name>
    <name type="common">Mackerel icefish</name>
    <dbReference type="NCBI Taxonomy" id="52237"/>
    <lineage>
        <taxon>Eukaryota</taxon>
        <taxon>Metazoa</taxon>
        <taxon>Chordata</taxon>
        <taxon>Craniata</taxon>
        <taxon>Vertebrata</taxon>
        <taxon>Euteleostomi</taxon>
        <taxon>Actinopterygii</taxon>
        <taxon>Neopterygii</taxon>
        <taxon>Teleostei</taxon>
        <taxon>Neoteleostei</taxon>
        <taxon>Acanthomorphata</taxon>
        <taxon>Eupercaria</taxon>
        <taxon>Perciformes</taxon>
        <taxon>Notothenioidei</taxon>
        <taxon>Channichthyidae</taxon>
        <taxon>Champsocephalus</taxon>
    </lineage>
</organism>
<protein>
    <submittedName>
        <fullName evidence="2">Uncharacterized protein</fullName>
    </submittedName>
</protein>
<feature type="compositionally biased region" description="Polar residues" evidence="1">
    <location>
        <begin position="137"/>
        <end position="148"/>
    </location>
</feature>